<keyword evidence="3" id="KW-1185">Reference proteome</keyword>
<organism evidence="2 3">
    <name type="scientific">Armillaria luteobubalina</name>
    <dbReference type="NCBI Taxonomy" id="153913"/>
    <lineage>
        <taxon>Eukaryota</taxon>
        <taxon>Fungi</taxon>
        <taxon>Dikarya</taxon>
        <taxon>Basidiomycota</taxon>
        <taxon>Agaricomycotina</taxon>
        <taxon>Agaricomycetes</taxon>
        <taxon>Agaricomycetidae</taxon>
        <taxon>Agaricales</taxon>
        <taxon>Marasmiineae</taxon>
        <taxon>Physalacriaceae</taxon>
        <taxon>Armillaria</taxon>
    </lineage>
</organism>
<feature type="compositionally biased region" description="Polar residues" evidence="1">
    <location>
        <begin position="176"/>
        <end position="190"/>
    </location>
</feature>
<dbReference type="Pfam" id="PF12223">
    <property type="entry name" value="DUF3602"/>
    <property type="match status" value="1"/>
</dbReference>
<accession>A0AA39UCX5</accession>
<feature type="compositionally biased region" description="Basic and acidic residues" evidence="1">
    <location>
        <begin position="1"/>
        <end position="11"/>
    </location>
</feature>
<proteinExistence type="predicted"/>
<feature type="region of interest" description="Disordered" evidence="1">
    <location>
        <begin position="1"/>
        <end position="238"/>
    </location>
</feature>
<evidence type="ECO:0000313" key="2">
    <source>
        <dbReference type="EMBL" id="KAK0482068.1"/>
    </source>
</evidence>
<comment type="caution">
    <text evidence="2">The sequence shown here is derived from an EMBL/GenBank/DDBJ whole genome shotgun (WGS) entry which is preliminary data.</text>
</comment>
<evidence type="ECO:0000256" key="1">
    <source>
        <dbReference type="SAM" id="MobiDB-lite"/>
    </source>
</evidence>
<feature type="compositionally biased region" description="Basic and acidic residues" evidence="1">
    <location>
        <begin position="69"/>
        <end position="98"/>
    </location>
</feature>
<evidence type="ECO:0000313" key="3">
    <source>
        <dbReference type="Proteomes" id="UP001175228"/>
    </source>
</evidence>
<dbReference type="InterPro" id="IPR053203">
    <property type="entry name" value="Cisplatin_resist-associated"/>
</dbReference>
<dbReference type="InterPro" id="IPR022024">
    <property type="entry name" value="DUF3602"/>
</dbReference>
<gene>
    <name evidence="2" type="ORF">EDD18DRAFT_1362678</name>
</gene>
<dbReference type="PANTHER" id="PTHR34693:SF1">
    <property type="entry name" value="PROTEIN PAR32"/>
    <property type="match status" value="1"/>
</dbReference>
<dbReference type="Proteomes" id="UP001175228">
    <property type="component" value="Unassembled WGS sequence"/>
</dbReference>
<sequence length="238" mass="24578">MADRSQSRGREFQSSGRGGLGNIRPSSTSRDRPVGGPDDFSSTRGREPAIEPTKIYSTGRGGAGNIRSPSRDHKEHIGPDSHEREIVREHDRVEKDAPHSFGRGGLGNISRSRSRGPAPATPPKSKNNLATPGNPPNKLEAMNSLAPGTAQLLVIPSIAAPPRTGTSADIMPPNKTPMNPSSASRIQSAQAKAGNAGKNTFASRAQSAGQTNANKGLVGGTPKSPSGGGAGSKSPKSK</sequence>
<dbReference type="PANTHER" id="PTHR34693">
    <property type="entry name" value="PROTEIN PAR32"/>
    <property type="match status" value="1"/>
</dbReference>
<feature type="compositionally biased region" description="Polar residues" evidence="1">
    <location>
        <begin position="197"/>
        <end position="214"/>
    </location>
</feature>
<reference evidence="2" key="1">
    <citation type="submission" date="2023-06" db="EMBL/GenBank/DDBJ databases">
        <authorList>
            <consortium name="Lawrence Berkeley National Laboratory"/>
            <person name="Ahrendt S."/>
            <person name="Sahu N."/>
            <person name="Indic B."/>
            <person name="Wong-Bajracharya J."/>
            <person name="Merenyi Z."/>
            <person name="Ke H.-M."/>
            <person name="Monk M."/>
            <person name="Kocsube S."/>
            <person name="Drula E."/>
            <person name="Lipzen A."/>
            <person name="Balint B."/>
            <person name="Henrissat B."/>
            <person name="Andreopoulos B."/>
            <person name="Martin F.M."/>
            <person name="Harder C.B."/>
            <person name="Rigling D."/>
            <person name="Ford K.L."/>
            <person name="Foster G.D."/>
            <person name="Pangilinan J."/>
            <person name="Papanicolaou A."/>
            <person name="Barry K."/>
            <person name="LaButti K."/>
            <person name="Viragh M."/>
            <person name="Koriabine M."/>
            <person name="Yan M."/>
            <person name="Riley R."/>
            <person name="Champramary S."/>
            <person name="Plett K.L."/>
            <person name="Tsai I.J."/>
            <person name="Slot J."/>
            <person name="Sipos G."/>
            <person name="Plett J."/>
            <person name="Nagy L.G."/>
            <person name="Grigoriev I.V."/>
        </authorList>
    </citation>
    <scope>NUCLEOTIDE SEQUENCE</scope>
    <source>
        <strain evidence="2">HWK02</strain>
    </source>
</reference>
<protein>
    <submittedName>
        <fullName evidence="2">Uncharacterized protein</fullName>
    </submittedName>
</protein>
<dbReference type="EMBL" id="JAUEPU010000068">
    <property type="protein sequence ID" value="KAK0482068.1"/>
    <property type="molecule type" value="Genomic_DNA"/>
</dbReference>
<name>A0AA39UCX5_9AGAR</name>
<dbReference type="AlphaFoldDB" id="A0AA39UCX5"/>